<feature type="domain" description="Tyrosinase copper-binding" evidence="4">
    <location>
        <begin position="152"/>
        <end position="378"/>
    </location>
</feature>
<organism evidence="5 6">
    <name type="scientific">Pseudomonas fluorescens LMG 5329</name>
    <dbReference type="NCBI Taxonomy" id="1324332"/>
    <lineage>
        <taxon>Bacteria</taxon>
        <taxon>Pseudomonadati</taxon>
        <taxon>Pseudomonadota</taxon>
        <taxon>Gammaproteobacteria</taxon>
        <taxon>Pseudomonadales</taxon>
        <taxon>Pseudomonadaceae</taxon>
        <taxon>Pseudomonas</taxon>
    </lineage>
</organism>
<dbReference type="GO" id="GO:0016491">
    <property type="term" value="F:oxidoreductase activity"/>
    <property type="evidence" value="ECO:0007669"/>
    <property type="project" value="InterPro"/>
</dbReference>
<evidence type="ECO:0000313" key="6">
    <source>
        <dbReference type="Proteomes" id="UP000030060"/>
    </source>
</evidence>
<keyword evidence="1" id="KW-0479">Metal-binding</keyword>
<dbReference type="SUPFAM" id="SSF48056">
    <property type="entry name" value="Di-copper centre-containing domain"/>
    <property type="match status" value="1"/>
</dbReference>
<reference evidence="5 6" key="1">
    <citation type="journal article" date="2013" name="Genome Announc.">
        <title>Draft Genome Sequence of Pseudomonas fluorescens LMG 5329, a White Line-Inducing Principle-Producing Bioindicator for the Mushroom Pathogen Pseudomonas tolaasii.</title>
        <authorList>
            <person name="Ghequire M.G."/>
            <person name="Rokni-Zadeh H."/>
            <person name="Zarrineh P."/>
            <person name="De Mot R."/>
        </authorList>
    </citation>
    <scope>NUCLEOTIDE SEQUENCE [LARGE SCALE GENOMIC DNA]</scope>
    <source>
        <strain evidence="5 6">LMG 5329</strain>
    </source>
</reference>
<accession>A0A0A1YUC0</accession>
<evidence type="ECO:0000259" key="4">
    <source>
        <dbReference type="Pfam" id="PF00264"/>
    </source>
</evidence>
<dbReference type="AlphaFoldDB" id="A0A0A1YUC0"/>
<dbReference type="PANTHER" id="PTHR11474">
    <property type="entry name" value="TYROSINASE FAMILY MEMBER"/>
    <property type="match status" value="1"/>
</dbReference>
<dbReference type="PANTHER" id="PTHR11474:SF76">
    <property type="entry name" value="SHKT DOMAIN-CONTAINING PROTEIN"/>
    <property type="match status" value="1"/>
</dbReference>
<name>A0A0A1YUC0_PSEFL</name>
<evidence type="ECO:0000256" key="3">
    <source>
        <dbReference type="SAM" id="MobiDB-lite"/>
    </source>
</evidence>
<dbReference type="GO" id="GO:0046872">
    <property type="term" value="F:metal ion binding"/>
    <property type="evidence" value="ECO:0007669"/>
    <property type="project" value="UniProtKB-KW"/>
</dbReference>
<comment type="caution">
    <text evidence="5">The sequence shown here is derived from an EMBL/GenBank/DDBJ whole genome shotgun (WGS) entry which is preliminary data.</text>
</comment>
<dbReference type="Proteomes" id="UP000030060">
    <property type="component" value="Unassembled WGS sequence"/>
</dbReference>
<protein>
    <submittedName>
        <fullName evidence="5">Tyrosinase</fullName>
    </submittedName>
</protein>
<dbReference type="OrthoDB" id="2874181at2"/>
<gene>
    <name evidence="5" type="ORF">K814_0123465</name>
</gene>
<feature type="compositionally biased region" description="Polar residues" evidence="3">
    <location>
        <begin position="584"/>
        <end position="597"/>
    </location>
</feature>
<keyword evidence="2" id="KW-0186">Copper</keyword>
<dbReference type="InterPro" id="IPR008922">
    <property type="entry name" value="Di-copper_centre_dom_sf"/>
</dbReference>
<evidence type="ECO:0000256" key="2">
    <source>
        <dbReference type="ARBA" id="ARBA00023008"/>
    </source>
</evidence>
<dbReference type="PRINTS" id="PR00092">
    <property type="entry name" value="TYROSINASE"/>
</dbReference>
<evidence type="ECO:0000313" key="5">
    <source>
        <dbReference type="EMBL" id="KGE65548.1"/>
    </source>
</evidence>
<evidence type="ECO:0000256" key="1">
    <source>
        <dbReference type="ARBA" id="ARBA00022723"/>
    </source>
</evidence>
<dbReference type="EMBL" id="ASGY01000183">
    <property type="protein sequence ID" value="KGE65548.1"/>
    <property type="molecule type" value="Genomic_DNA"/>
</dbReference>
<dbReference type="RefSeq" id="WP_038849515.1">
    <property type="nucleotide sequence ID" value="NZ_ASGY01000183.1"/>
</dbReference>
<dbReference type="Pfam" id="PF00264">
    <property type="entry name" value="Tyrosinase"/>
    <property type="match status" value="1"/>
</dbReference>
<dbReference type="InterPro" id="IPR002227">
    <property type="entry name" value="Tyrosinase_Cu-bd"/>
</dbReference>
<dbReference type="Gene3D" id="1.10.1280.10">
    <property type="entry name" value="Di-copper center containing domain from catechol oxidase"/>
    <property type="match status" value="1"/>
</dbReference>
<proteinExistence type="predicted"/>
<feature type="region of interest" description="Disordered" evidence="3">
    <location>
        <begin position="573"/>
        <end position="597"/>
    </location>
</feature>
<sequence length="597" mass="66580">MIVAKPTWTADIQGLFSAPYWVPASQRAAVAATWIGCMNAYDVFLEDPASVKTWSQTIYQHLASRNMPLTTDQQQFWPIDALETFRLWVNQGWRLDSISPFDLAERIPPPALPHPVKRVRQDIRSLSADELNLYRAKLDDVMRIGDPDSGSPWQRYAYIHTNWCLHYQEAFALWHRAYLLYLEALIDCAIPYWDWMAADASIDGSPQAGLPQAFLDETYVHPQTGEVRRNPLRYAAAKDGCSKVCATAPVGDVDCLYVQRNPLFYTQGEAFRFERTQLYGMSRIFQQQVVDALTFTTFSQPQGVPGYPWANITSFDPPQPNDLYPNRALNFDGLYEQPHDNYHGWIGGDMADNAYTAFDPVFCSYHANIDRMLEVWIRANPAAQYTTQCLLQPFAGHQAAEVSFTSADAWRYTSLGDMAQDSRHIGYDYGTPVAPQFGAAKAACCHQKQAAITGPWVVFDHVRCTHDTYLIDVFLNQPDATAQHANTDNPHYVGRFSRIGMGLVDDKGRCINQGVCRALNAARNAQALNLKPSDTAQLSLIVTHPDTGQVLTPDAYAPLPGFIAQLVWDDPRQTSAGPAPGTGCCSTSTTANAGEPT</sequence>
<dbReference type="InterPro" id="IPR050316">
    <property type="entry name" value="Tyrosinase/Hemocyanin"/>
</dbReference>